<evidence type="ECO:0000313" key="4">
    <source>
        <dbReference type="EMBL" id="GER55983.1"/>
    </source>
</evidence>
<sequence>MIPEKVFIRKKIRMHNGPPTYGNRRYYFNSGATFNLLKDDATLCNWAKCFYTNTLTDIHIDLMDEGQFVPTSKYDEGGWVELEKNNESEAESSETSESEKTDNEGCEKNEGKGAEVPDRGDDGCDSDGGDSDGGDEGSETIDSDFDLRSESSCGRDDADFDHNVDKSVESEIESESDSRPKKARRIDPDEKGEKRQKMKAKIQMKMKRQQTSLKCGKCGNVGHNARSCGKKNLSDAKKDQSPLAKASRTISQIKRANAARQEKAAKAIAKKAKENEREAKKQKQSLSIDKQVKKQGSTSTIEKEKEGPSMAPPAPFVEETDWDDEGFVSQLTQEFCATPQPEMTKGPTPLEQLKMGLGDDSYFRGKQLEAINARDGTPAMFERIQNDLSFGSSSQKLKQIKKEKGENSRKN</sequence>
<proteinExistence type="predicted"/>
<protein>
    <submittedName>
        <fullName evidence="4">RNA-binding (RRM/RBD/RNP motifs) family proteinwith retrovirus zinc finger-like domain</fullName>
    </submittedName>
</protein>
<organism evidence="4 5">
    <name type="scientific">Striga asiatica</name>
    <name type="common">Asiatic witchweed</name>
    <name type="synonym">Buchnera asiatica</name>
    <dbReference type="NCBI Taxonomy" id="4170"/>
    <lineage>
        <taxon>Eukaryota</taxon>
        <taxon>Viridiplantae</taxon>
        <taxon>Streptophyta</taxon>
        <taxon>Embryophyta</taxon>
        <taxon>Tracheophyta</taxon>
        <taxon>Spermatophyta</taxon>
        <taxon>Magnoliopsida</taxon>
        <taxon>eudicotyledons</taxon>
        <taxon>Gunneridae</taxon>
        <taxon>Pentapetalae</taxon>
        <taxon>asterids</taxon>
        <taxon>lamiids</taxon>
        <taxon>Lamiales</taxon>
        <taxon>Orobanchaceae</taxon>
        <taxon>Buchnereae</taxon>
        <taxon>Striga</taxon>
    </lineage>
</organism>
<reference evidence="5" key="1">
    <citation type="journal article" date="2019" name="Curr. Biol.">
        <title>Genome Sequence of Striga asiatica Provides Insight into the Evolution of Plant Parasitism.</title>
        <authorList>
            <person name="Yoshida S."/>
            <person name="Kim S."/>
            <person name="Wafula E.K."/>
            <person name="Tanskanen J."/>
            <person name="Kim Y.M."/>
            <person name="Honaas L."/>
            <person name="Yang Z."/>
            <person name="Spallek T."/>
            <person name="Conn C.E."/>
            <person name="Ichihashi Y."/>
            <person name="Cheong K."/>
            <person name="Cui S."/>
            <person name="Der J.P."/>
            <person name="Gundlach H."/>
            <person name="Jiao Y."/>
            <person name="Hori C."/>
            <person name="Ishida J.K."/>
            <person name="Kasahara H."/>
            <person name="Kiba T."/>
            <person name="Kim M.S."/>
            <person name="Koo N."/>
            <person name="Laohavisit A."/>
            <person name="Lee Y.H."/>
            <person name="Lumba S."/>
            <person name="McCourt P."/>
            <person name="Mortimer J.C."/>
            <person name="Mutuku J.M."/>
            <person name="Nomura T."/>
            <person name="Sasaki-Sekimoto Y."/>
            <person name="Seto Y."/>
            <person name="Wang Y."/>
            <person name="Wakatake T."/>
            <person name="Sakakibara H."/>
            <person name="Demura T."/>
            <person name="Yamaguchi S."/>
            <person name="Yoneyama K."/>
            <person name="Manabe R.I."/>
            <person name="Nelson D.C."/>
            <person name="Schulman A.H."/>
            <person name="Timko M.P."/>
            <person name="dePamphilis C.W."/>
            <person name="Choi D."/>
            <person name="Shirasu K."/>
        </authorList>
    </citation>
    <scope>NUCLEOTIDE SEQUENCE [LARGE SCALE GENOMIC DNA]</scope>
    <source>
        <strain evidence="5">cv. UVA1</strain>
    </source>
</reference>
<dbReference type="AlphaFoldDB" id="A0A5A7RFM3"/>
<feature type="compositionally biased region" description="Basic and acidic residues" evidence="2">
    <location>
        <begin position="260"/>
        <end position="281"/>
    </location>
</feature>
<evidence type="ECO:0000256" key="1">
    <source>
        <dbReference type="PROSITE-ProRule" id="PRU00047"/>
    </source>
</evidence>
<feature type="compositionally biased region" description="Basic residues" evidence="2">
    <location>
        <begin position="196"/>
        <end position="208"/>
    </location>
</feature>
<feature type="compositionally biased region" description="Acidic residues" evidence="2">
    <location>
        <begin position="123"/>
        <end position="144"/>
    </location>
</feature>
<gene>
    <name evidence="4" type="ORF">STAS_33694</name>
</gene>
<keyword evidence="1" id="KW-0862">Zinc</keyword>
<keyword evidence="1" id="KW-0863">Zinc-finger</keyword>
<accession>A0A5A7RFM3</accession>
<dbReference type="InterPro" id="IPR001878">
    <property type="entry name" value="Znf_CCHC"/>
</dbReference>
<dbReference type="Proteomes" id="UP000325081">
    <property type="component" value="Unassembled WGS sequence"/>
</dbReference>
<feature type="region of interest" description="Disordered" evidence="2">
    <location>
        <begin position="84"/>
        <end position="319"/>
    </location>
</feature>
<name>A0A5A7RFM3_STRAF</name>
<dbReference type="GO" id="GO:0008270">
    <property type="term" value="F:zinc ion binding"/>
    <property type="evidence" value="ECO:0007669"/>
    <property type="project" value="UniProtKB-KW"/>
</dbReference>
<evidence type="ECO:0000313" key="5">
    <source>
        <dbReference type="Proteomes" id="UP000325081"/>
    </source>
</evidence>
<keyword evidence="1" id="KW-0479">Metal-binding</keyword>
<dbReference type="EMBL" id="BKCP01012403">
    <property type="protein sequence ID" value="GER55983.1"/>
    <property type="molecule type" value="Genomic_DNA"/>
</dbReference>
<feature type="compositionally biased region" description="Basic and acidic residues" evidence="2">
    <location>
        <begin position="176"/>
        <end position="195"/>
    </location>
</feature>
<dbReference type="GO" id="GO:0003676">
    <property type="term" value="F:nucleic acid binding"/>
    <property type="evidence" value="ECO:0007669"/>
    <property type="project" value="InterPro"/>
</dbReference>
<dbReference type="PROSITE" id="PS50158">
    <property type="entry name" value="ZF_CCHC"/>
    <property type="match status" value="1"/>
</dbReference>
<evidence type="ECO:0000256" key="2">
    <source>
        <dbReference type="SAM" id="MobiDB-lite"/>
    </source>
</evidence>
<feature type="region of interest" description="Disordered" evidence="2">
    <location>
        <begin position="392"/>
        <end position="411"/>
    </location>
</feature>
<feature type="compositionally biased region" description="Basic and acidic residues" evidence="2">
    <location>
        <begin position="97"/>
        <end position="122"/>
    </location>
</feature>
<comment type="caution">
    <text evidence="4">The sequence shown here is derived from an EMBL/GenBank/DDBJ whole genome shotgun (WGS) entry which is preliminary data.</text>
</comment>
<feature type="domain" description="CCHC-type" evidence="3">
    <location>
        <begin position="214"/>
        <end position="228"/>
    </location>
</feature>
<feature type="compositionally biased region" description="Basic and acidic residues" evidence="2">
    <location>
        <begin position="145"/>
        <end position="169"/>
    </location>
</feature>
<feature type="compositionally biased region" description="Basic and acidic residues" evidence="2">
    <location>
        <begin position="400"/>
        <end position="411"/>
    </location>
</feature>
<keyword evidence="5" id="KW-1185">Reference proteome</keyword>
<evidence type="ECO:0000259" key="3">
    <source>
        <dbReference type="PROSITE" id="PS50158"/>
    </source>
</evidence>